<keyword evidence="3" id="KW-1185">Reference proteome</keyword>
<evidence type="ECO:0000256" key="1">
    <source>
        <dbReference type="SAM" id="MobiDB-lite"/>
    </source>
</evidence>
<proteinExistence type="predicted"/>
<organism evidence="2 3">
    <name type="scientific">Protopolystoma xenopodis</name>
    <dbReference type="NCBI Taxonomy" id="117903"/>
    <lineage>
        <taxon>Eukaryota</taxon>
        <taxon>Metazoa</taxon>
        <taxon>Spiralia</taxon>
        <taxon>Lophotrochozoa</taxon>
        <taxon>Platyhelminthes</taxon>
        <taxon>Monogenea</taxon>
        <taxon>Polyopisthocotylea</taxon>
        <taxon>Polystomatidea</taxon>
        <taxon>Polystomatidae</taxon>
        <taxon>Protopolystoma</taxon>
    </lineage>
</organism>
<evidence type="ECO:0000313" key="3">
    <source>
        <dbReference type="Proteomes" id="UP000784294"/>
    </source>
</evidence>
<feature type="region of interest" description="Disordered" evidence="1">
    <location>
        <begin position="1"/>
        <end position="55"/>
    </location>
</feature>
<dbReference type="AlphaFoldDB" id="A0A3S5AA63"/>
<name>A0A3S5AA63_9PLAT</name>
<gene>
    <name evidence="2" type="ORF">PXEA_LOCUS25074</name>
</gene>
<sequence length="109" mass="11524">MWPSLAGRKTPSGSPRQDSAVTPPRGAANQGSSDKASKAESSRGRYRSTNHTPEAIKGVNLNEIVGPATGFTVDRSSASRILHRHKGRAQFSRDCAAPIRGGRAKAVSQ</sequence>
<evidence type="ECO:0000313" key="2">
    <source>
        <dbReference type="EMBL" id="VEL31634.1"/>
    </source>
</evidence>
<dbReference type="EMBL" id="CAAALY010124774">
    <property type="protein sequence ID" value="VEL31634.1"/>
    <property type="molecule type" value="Genomic_DNA"/>
</dbReference>
<reference evidence="2" key="1">
    <citation type="submission" date="2018-11" db="EMBL/GenBank/DDBJ databases">
        <authorList>
            <consortium name="Pathogen Informatics"/>
        </authorList>
    </citation>
    <scope>NUCLEOTIDE SEQUENCE</scope>
</reference>
<feature type="compositionally biased region" description="Polar residues" evidence="1">
    <location>
        <begin position="11"/>
        <end position="20"/>
    </location>
</feature>
<accession>A0A3S5AA63</accession>
<protein>
    <submittedName>
        <fullName evidence="2">Uncharacterized protein</fullName>
    </submittedName>
</protein>
<comment type="caution">
    <text evidence="2">The sequence shown here is derived from an EMBL/GenBank/DDBJ whole genome shotgun (WGS) entry which is preliminary data.</text>
</comment>
<dbReference type="Proteomes" id="UP000784294">
    <property type="component" value="Unassembled WGS sequence"/>
</dbReference>